<evidence type="ECO:0000313" key="2">
    <source>
        <dbReference type="EMBL" id="OQS04586.1"/>
    </source>
</evidence>
<dbReference type="InterPro" id="IPR022033">
    <property type="entry name" value="Rav1p_C"/>
</dbReference>
<evidence type="ECO:0000259" key="1">
    <source>
        <dbReference type="PROSITE" id="PS50004"/>
    </source>
</evidence>
<dbReference type="PROSITE" id="PS50004">
    <property type="entry name" value="C2"/>
    <property type="match status" value="1"/>
</dbReference>
<dbReference type="SMART" id="SM00239">
    <property type="entry name" value="C2"/>
    <property type="match status" value="1"/>
</dbReference>
<organism evidence="2 3">
    <name type="scientific">Thraustotheca clavata</name>
    <dbReference type="NCBI Taxonomy" id="74557"/>
    <lineage>
        <taxon>Eukaryota</taxon>
        <taxon>Sar</taxon>
        <taxon>Stramenopiles</taxon>
        <taxon>Oomycota</taxon>
        <taxon>Saprolegniomycetes</taxon>
        <taxon>Saprolegniales</taxon>
        <taxon>Achlyaceae</taxon>
        <taxon>Thraustotheca</taxon>
    </lineage>
</organism>
<keyword evidence="3" id="KW-1185">Reference proteome</keyword>
<name>A0A1W0A2S4_9STRA</name>
<sequence length="1199" mass="136061">RTRDAMSVCLLYLALGKKNILSALAKVSKLDSNKTLSDFLMHDFNDERWKVAAVRNAYSLLRKKQYDLAAAFFLLPQPPRLQEALRICIGRMNDPSLAMVIARLVESSGVSTTFEASDIYHVGPLTTEILRTSLVPMFREQENRWLESTGLWWLGEFEQASAVLSPSSQPVEVVNNATLATMLHNSQVGAGQESALTVTLRTKLSFDFFINLTSLSLHYQYLYCEYKRPLVKYAYNTIQEANPGMKEEDILTTSTDVDHAYSFGAYVCKHVGLNDTALLQMLQARHLLNIHVKKNYLHIIDAQQQNVVHLSSPKAEFDKRYAYQSQPSTTLFGSPRNALVSRRRSSFSLTQHLTLDTTPSTERVSLTEEDWQDLLHGPISSPQSTDETPFLWAKNEIADIECRRWSSSAFVGKMIGMRVAREMISHFRLAVKRHIHPASIRVTIDHVTYLNELCAPLCAQFRVDRQYILEATLSVLQPHAQMHMIECCFLLSELHRPQVMQEWIFFVSLNMLHSSASFTTCQISAEVFRDWEHLTIQLCYLQNLCEQGTLSFSNVLSAVLGLAIRLGSLLLVWCTNHPQLLLEVTAKCEQAFNVYLGILKHVNMSAEIFLDRTGACNISNFGYSFLEQFASVQPPTHLLQVRRLYTTILMVQLLRTFFCNGKIMLQDKFDDPMSPANILSMCNALYAPKKLWKQWVDAPLTGLKRWYLSMEAHVLTEFHDIVKDQSCFCGLFGLDQLVRPIVPSLTPAATIDFNGISDEVIMLYMNHPITGVTTTMRRFRLEPRVYVPCFTLKDAYQWLSNHQLVSTVEEAQALLGRWCLTHKLRWLVRRRSRLSVTAQDVQIHSQNSHHTMTLNIPPPIVQEKTISPESIPDEAFLFVNPWEVDAPANLSRYMHGSDLNSPNKNAASRVDLGWDTFLPISDKTCEEAAGLMFPDTHMQEVWKTVCGEGWLVTAVQHFDADGGYIKTSPLWKETPHSRWLTDIFKQVQRNKLFRHLGLPHRLTAVLTVKLVAGANLIPSDLLGYSADPYVFLQLSYPRHECTRPNPTGWSINTYRSRHAVSTLEPQWNTAQDVFTYRFALPVHESHAADMPLDSSSLEPLLQNAFTGPPTEIFCSVYNKCKVRSHPFMGQAKVSLLDLAEDHPLDVWIKLNDVATGSLHFNIGIKYQLMSSTSYEEDFVQPPSLDLCQGDVVVNSPGSG</sequence>
<dbReference type="STRING" id="74557.A0A1W0A2S4"/>
<dbReference type="OrthoDB" id="342131at2759"/>
<dbReference type="InterPro" id="IPR052208">
    <property type="entry name" value="DmX-like/RAVE_component"/>
</dbReference>
<dbReference type="PANTHER" id="PTHR13950:SF9">
    <property type="entry name" value="RABCONNECTIN-3A"/>
    <property type="match status" value="1"/>
</dbReference>
<dbReference type="CDD" id="cd00030">
    <property type="entry name" value="C2"/>
    <property type="match status" value="1"/>
</dbReference>
<dbReference type="PANTHER" id="PTHR13950">
    <property type="entry name" value="RABCONNECTIN-RELATED"/>
    <property type="match status" value="1"/>
</dbReference>
<feature type="domain" description="C2" evidence="1">
    <location>
        <begin position="988"/>
        <end position="1148"/>
    </location>
</feature>
<dbReference type="InterPro" id="IPR000008">
    <property type="entry name" value="C2_dom"/>
</dbReference>
<dbReference type="EMBL" id="JNBS01000589">
    <property type="protein sequence ID" value="OQS04586.1"/>
    <property type="molecule type" value="Genomic_DNA"/>
</dbReference>
<accession>A0A1W0A2S4</accession>
<dbReference type="AlphaFoldDB" id="A0A1W0A2S4"/>
<dbReference type="SUPFAM" id="SSF49562">
    <property type="entry name" value="C2 domain (Calcium/lipid-binding domain, CaLB)"/>
    <property type="match status" value="1"/>
</dbReference>
<dbReference type="GO" id="GO:0043291">
    <property type="term" value="C:RAVE complex"/>
    <property type="evidence" value="ECO:0007669"/>
    <property type="project" value="TreeGrafter"/>
</dbReference>
<dbReference type="Pfam" id="PF12234">
    <property type="entry name" value="Rav1p_C"/>
    <property type="match status" value="1"/>
</dbReference>
<dbReference type="Gene3D" id="2.60.40.150">
    <property type="entry name" value="C2 domain"/>
    <property type="match status" value="1"/>
</dbReference>
<feature type="non-terminal residue" evidence="2">
    <location>
        <position position="1"/>
    </location>
</feature>
<evidence type="ECO:0000313" key="3">
    <source>
        <dbReference type="Proteomes" id="UP000243217"/>
    </source>
</evidence>
<comment type="caution">
    <text evidence="2">The sequence shown here is derived from an EMBL/GenBank/DDBJ whole genome shotgun (WGS) entry which is preliminary data.</text>
</comment>
<dbReference type="GO" id="GO:0007035">
    <property type="term" value="P:vacuolar acidification"/>
    <property type="evidence" value="ECO:0007669"/>
    <property type="project" value="TreeGrafter"/>
</dbReference>
<protein>
    <recommendedName>
        <fullName evidence="1">C2 domain-containing protein</fullName>
    </recommendedName>
</protein>
<dbReference type="InterPro" id="IPR035892">
    <property type="entry name" value="C2_domain_sf"/>
</dbReference>
<gene>
    <name evidence="2" type="ORF">THRCLA_03193</name>
</gene>
<dbReference type="Proteomes" id="UP000243217">
    <property type="component" value="Unassembled WGS sequence"/>
</dbReference>
<reference evidence="2 3" key="1">
    <citation type="journal article" date="2014" name="Genome Biol. Evol.">
        <title>The secreted proteins of Achlya hypogyna and Thraustotheca clavata identify the ancestral oomycete secretome and reveal gene acquisitions by horizontal gene transfer.</title>
        <authorList>
            <person name="Misner I."/>
            <person name="Blouin N."/>
            <person name="Leonard G."/>
            <person name="Richards T.A."/>
            <person name="Lane C.E."/>
        </authorList>
    </citation>
    <scope>NUCLEOTIDE SEQUENCE [LARGE SCALE GENOMIC DNA]</scope>
    <source>
        <strain evidence="2 3">ATCC 34112</strain>
    </source>
</reference>
<dbReference type="Pfam" id="PF00168">
    <property type="entry name" value="C2"/>
    <property type="match status" value="2"/>
</dbReference>
<proteinExistence type="predicted"/>